<name>A0A9P8ZU86_9PEZI</name>
<sequence>MVAIQFEWINSDHDCQRYGADKRRAIRVQAMKSVAASRKKTGTWGKQNTRQTEIVICDNDSSNSNSESPCNSGKGRELHRSSIRARDALKTKAHAIPIVRYLKSDGIPATAGPGASALTQLGQWNARPPRGMPLFGFEHLSADVGVNVLDLDELTGVATGQVAASMLSEHRTSLDKLIVRRRQSYLFHIPARYGHSACLDDAIRCVASKAKRVLLPNNPASAGGELDLFGLYGKALRSLQAAVDDSNDWTDPSILAAIEILSICELLDSPSRPCAWENHISGAARIIRARGPSRWKTEFEKALLTSMLSPIICEAIRLFEPCFLDEEPWKEVIRSLVIDGGNHYSPRGQGYMQLWSLGIELPGLLIDVYRATAGSESLTQKQIDNLEARCRKHKEEIVEWSRNYDKHQSTTPSDETPLDVRIELYGAGLSMLISASRFIGAISPKERVAMEAEAVKYSTMYLDVLCEVNEKNKWASFYLQQKVVVATSVLASTDAWLEGEGLNKEAPNQRLIEGWKFQAWCDSMLGEGMQFDPEEGYHDHSRAWKTLYKYPIQSVNSGWNARTATFGTAVTAGN</sequence>
<comment type="caution">
    <text evidence="3">The sequence shown here is derived from an EMBL/GenBank/DDBJ whole genome shotgun (WGS) entry which is preliminary data.</text>
</comment>
<dbReference type="InterPro" id="IPR053178">
    <property type="entry name" value="Osmoadaptation_assoc"/>
</dbReference>
<feature type="compositionally biased region" description="Low complexity" evidence="2">
    <location>
        <begin position="58"/>
        <end position="72"/>
    </location>
</feature>
<evidence type="ECO:0000256" key="1">
    <source>
        <dbReference type="SAM" id="Coils"/>
    </source>
</evidence>
<gene>
    <name evidence="3" type="ORF">BKA67DRAFT_660424</name>
</gene>
<feature type="region of interest" description="Disordered" evidence="2">
    <location>
        <begin position="58"/>
        <end position="79"/>
    </location>
</feature>
<dbReference type="AlphaFoldDB" id="A0A9P8ZU86"/>
<dbReference type="OrthoDB" id="5126878at2759"/>
<dbReference type="GeneID" id="70136511"/>
<organism evidence="3 4">
    <name type="scientific">Truncatella angustata</name>
    <dbReference type="NCBI Taxonomy" id="152316"/>
    <lineage>
        <taxon>Eukaryota</taxon>
        <taxon>Fungi</taxon>
        <taxon>Dikarya</taxon>
        <taxon>Ascomycota</taxon>
        <taxon>Pezizomycotina</taxon>
        <taxon>Sordariomycetes</taxon>
        <taxon>Xylariomycetidae</taxon>
        <taxon>Amphisphaeriales</taxon>
        <taxon>Sporocadaceae</taxon>
        <taxon>Truncatella</taxon>
    </lineage>
</organism>
<feature type="coiled-coil region" evidence="1">
    <location>
        <begin position="376"/>
        <end position="403"/>
    </location>
</feature>
<keyword evidence="4" id="KW-1185">Reference proteome</keyword>
<evidence type="ECO:0000313" key="4">
    <source>
        <dbReference type="Proteomes" id="UP000758603"/>
    </source>
</evidence>
<evidence type="ECO:0000313" key="3">
    <source>
        <dbReference type="EMBL" id="KAH6651629.1"/>
    </source>
</evidence>
<dbReference type="RefSeq" id="XP_045955907.1">
    <property type="nucleotide sequence ID" value="XM_046107620.1"/>
</dbReference>
<protein>
    <submittedName>
        <fullName evidence="3">Uncharacterized protein</fullName>
    </submittedName>
</protein>
<dbReference type="PANTHER" id="PTHR38111:SF6">
    <property type="entry name" value="FINGER DOMAIN PROTEIN, PUTATIVE (AFU_ORTHOLOGUE AFUA_8G01940)-RELATED"/>
    <property type="match status" value="1"/>
</dbReference>
<dbReference type="Proteomes" id="UP000758603">
    <property type="component" value="Unassembled WGS sequence"/>
</dbReference>
<dbReference type="PANTHER" id="PTHR38111">
    <property type="entry name" value="ZN(2)-C6 FUNGAL-TYPE DOMAIN-CONTAINING PROTEIN-RELATED"/>
    <property type="match status" value="1"/>
</dbReference>
<reference evidence="3" key="1">
    <citation type="journal article" date="2021" name="Nat. Commun.">
        <title>Genetic determinants of endophytism in the Arabidopsis root mycobiome.</title>
        <authorList>
            <person name="Mesny F."/>
            <person name="Miyauchi S."/>
            <person name="Thiergart T."/>
            <person name="Pickel B."/>
            <person name="Atanasova L."/>
            <person name="Karlsson M."/>
            <person name="Huettel B."/>
            <person name="Barry K.W."/>
            <person name="Haridas S."/>
            <person name="Chen C."/>
            <person name="Bauer D."/>
            <person name="Andreopoulos W."/>
            <person name="Pangilinan J."/>
            <person name="LaButti K."/>
            <person name="Riley R."/>
            <person name="Lipzen A."/>
            <person name="Clum A."/>
            <person name="Drula E."/>
            <person name="Henrissat B."/>
            <person name="Kohler A."/>
            <person name="Grigoriev I.V."/>
            <person name="Martin F.M."/>
            <person name="Hacquard S."/>
        </authorList>
    </citation>
    <scope>NUCLEOTIDE SEQUENCE</scope>
    <source>
        <strain evidence="3">MPI-SDFR-AT-0073</strain>
    </source>
</reference>
<evidence type="ECO:0000256" key="2">
    <source>
        <dbReference type="SAM" id="MobiDB-lite"/>
    </source>
</evidence>
<accession>A0A9P8ZU86</accession>
<proteinExistence type="predicted"/>
<keyword evidence="1" id="KW-0175">Coiled coil</keyword>
<dbReference type="EMBL" id="JAGPXC010000006">
    <property type="protein sequence ID" value="KAH6651629.1"/>
    <property type="molecule type" value="Genomic_DNA"/>
</dbReference>